<keyword evidence="2" id="KW-1185">Reference proteome</keyword>
<dbReference type="KEGG" id="gfl:GRFL_1448"/>
<dbReference type="Proteomes" id="UP000186230">
    <property type="component" value="Chromosome"/>
</dbReference>
<protein>
    <submittedName>
        <fullName evidence="1">Uncharacterized protein</fullName>
    </submittedName>
</protein>
<dbReference type="EMBL" id="CP016359">
    <property type="protein sequence ID" value="APU68172.1"/>
    <property type="molecule type" value="Genomic_DNA"/>
</dbReference>
<name>A0A1L7I4Z7_9FLAO</name>
<dbReference type="AlphaFoldDB" id="A0A1L7I4Z7"/>
<evidence type="ECO:0000313" key="2">
    <source>
        <dbReference type="Proteomes" id="UP000186230"/>
    </source>
</evidence>
<gene>
    <name evidence="1" type="ORF">GRFL_1448</name>
</gene>
<evidence type="ECO:0000313" key="1">
    <source>
        <dbReference type="EMBL" id="APU68172.1"/>
    </source>
</evidence>
<dbReference type="RefSeq" id="WP_083643973.1">
    <property type="nucleotide sequence ID" value="NZ_AMRU01000001.1"/>
</dbReference>
<accession>A0A1L7I4Z7</accession>
<proteinExistence type="predicted"/>
<sequence length="87" mass="9446">MRKYRDLVLILLLSVSLSFAVRGQDPPAPDTKSHTDPPCDPGTSGDGGSTGVPPPVGLCLPIDDYVYLLMAVGVMYGCYKMRNFELR</sequence>
<reference evidence="1 2" key="1">
    <citation type="submission" date="2016-07" db="EMBL/GenBank/DDBJ databases">
        <title>Multi-omics approach to identify versatile polysaccharide utilization systems of a marine flavobacterium Gramella flava.</title>
        <authorList>
            <person name="Tang K."/>
        </authorList>
    </citation>
    <scope>NUCLEOTIDE SEQUENCE [LARGE SCALE GENOMIC DNA]</scope>
    <source>
        <strain evidence="1 2">JLT2011</strain>
    </source>
</reference>
<organism evidence="1 2">
    <name type="scientific">Christiangramia flava JLT2011</name>
    <dbReference type="NCBI Taxonomy" id="1229726"/>
    <lineage>
        <taxon>Bacteria</taxon>
        <taxon>Pseudomonadati</taxon>
        <taxon>Bacteroidota</taxon>
        <taxon>Flavobacteriia</taxon>
        <taxon>Flavobacteriales</taxon>
        <taxon>Flavobacteriaceae</taxon>
        <taxon>Christiangramia</taxon>
    </lineage>
</organism>
<dbReference type="OrthoDB" id="1448361at2"/>